<dbReference type="RefSeq" id="WP_018382405.1">
    <property type="nucleotide sequence ID" value="NZ_LLZU01000039.1"/>
</dbReference>
<dbReference type="eggNOG" id="ENOG502ZU64">
    <property type="taxonomic scope" value="Bacteria"/>
</dbReference>
<proteinExistence type="predicted"/>
<feature type="coiled-coil region" evidence="1">
    <location>
        <begin position="55"/>
        <end position="82"/>
    </location>
</feature>
<dbReference type="Proteomes" id="UP000050867">
    <property type="component" value="Unassembled WGS sequence"/>
</dbReference>
<organism evidence="2 3">
    <name type="scientific">Wenjunlia vitaminophila</name>
    <name type="common">Streptomyces vitaminophilus</name>
    <dbReference type="NCBI Taxonomy" id="76728"/>
    <lineage>
        <taxon>Bacteria</taxon>
        <taxon>Bacillati</taxon>
        <taxon>Actinomycetota</taxon>
        <taxon>Actinomycetes</taxon>
        <taxon>Kitasatosporales</taxon>
        <taxon>Streptomycetaceae</taxon>
        <taxon>Wenjunlia</taxon>
    </lineage>
</organism>
<gene>
    <name evidence="2" type="ORF">AQ490_12300</name>
</gene>
<keyword evidence="3" id="KW-1185">Reference proteome</keyword>
<dbReference type="InterPro" id="IPR036689">
    <property type="entry name" value="ESAT-6-like_sf"/>
</dbReference>
<dbReference type="STRING" id="76728.AQ490_12300"/>
<dbReference type="SUPFAM" id="SSF140453">
    <property type="entry name" value="EsxAB dimer-like"/>
    <property type="match status" value="1"/>
</dbReference>
<dbReference type="AlphaFoldDB" id="A0A0T6LL08"/>
<name>A0A0T6LL08_WENVI</name>
<comment type="caution">
    <text evidence="2">The sequence shown here is derived from an EMBL/GenBank/DDBJ whole genome shotgun (WGS) entry which is preliminary data.</text>
</comment>
<evidence type="ECO:0000313" key="2">
    <source>
        <dbReference type="EMBL" id="KRV46644.1"/>
    </source>
</evidence>
<dbReference type="OrthoDB" id="3386776at2"/>
<evidence type="ECO:0000256" key="1">
    <source>
        <dbReference type="SAM" id="Coils"/>
    </source>
</evidence>
<evidence type="ECO:0000313" key="3">
    <source>
        <dbReference type="Proteomes" id="UP000050867"/>
    </source>
</evidence>
<reference evidence="2 3" key="1">
    <citation type="submission" date="2015-10" db="EMBL/GenBank/DDBJ databases">
        <title>Draft genome sequence of pyrrolomycin-producing Streptomyces vitaminophilus.</title>
        <authorList>
            <person name="Graham D.E."/>
            <person name="Mahan K.M."/>
            <person name="Klingeman D.M."/>
            <person name="Hettich R.L."/>
            <person name="Parry R.J."/>
        </authorList>
    </citation>
    <scope>NUCLEOTIDE SEQUENCE [LARGE SCALE GENOMIC DNA]</scope>
    <source>
        <strain evidence="2 3">ATCC 31673</strain>
    </source>
</reference>
<dbReference type="GO" id="GO:0009306">
    <property type="term" value="P:protein secretion"/>
    <property type="evidence" value="ECO:0007669"/>
    <property type="project" value="InterPro"/>
</dbReference>
<dbReference type="Pfam" id="PF10824">
    <property type="entry name" value="T7SS_ESX_EspC"/>
    <property type="match status" value="1"/>
</dbReference>
<protein>
    <submittedName>
        <fullName evidence="2">Uncharacterized protein</fullName>
    </submittedName>
</protein>
<sequence length="106" mass="11694">MGDPNLKADTARIRRCADDLKRVHDEFKNNAEPTRGYGVAELGSTLITSAFEEFADNWKAHRERLQEELAKLSDITAKAAETYDKVDSDLARALRGNDAGAKGGRT</sequence>
<accession>A0A0T6LL08</accession>
<keyword evidence="1" id="KW-0175">Coiled coil</keyword>
<dbReference type="EMBL" id="LLZU01000039">
    <property type="protein sequence ID" value="KRV46644.1"/>
    <property type="molecule type" value="Genomic_DNA"/>
</dbReference>
<dbReference type="InterPro" id="IPR022536">
    <property type="entry name" value="EspC"/>
</dbReference>